<evidence type="ECO:0000256" key="6">
    <source>
        <dbReference type="SAM" id="Phobius"/>
    </source>
</evidence>
<dbReference type="GO" id="GO:0016020">
    <property type="term" value="C:membrane"/>
    <property type="evidence" value="ECO:0007669"/>
    <property type="project" value="UniProtKB-SubCell"/>
</dbReference>
<comment type="similarity">
    <text evidence="5">Belongs to the SAT4 family.</text>
</comment>
<comment type="caution">
    <text evidence="8">The sequence shown here is derived from an EMBL/GenBank/DDBJ whole genome shotgun (WGS) entry which is preliminary data.</text>
</comment>
<evidence type="ECO:0000256" key="3">
    <source>
        <dbReference type="ARBA" id="ARBA00022989"/>
    </source>
</evidence>
<keyword evidence="4 6" id="KW-0472">Membrane</keyword>
<organism evidence="8 9">
    <name type="scientific">Gnomoniopsis smithogilvyi</name>
    <dbReference type="NCBI Taxonomy" id="1191159"/>
    <lineage>
        <taxon>Eukaryota</taxon>
        <taxon>Fungi</taxon>
        <taxon>Dikarya</taxon>
        <taxon>Ascomycota</taxon>
        <taxon>Pezizomycotina</taxon>
        <taxon>Sordariomycetes</taxon>
        <taxon>Sordariomycetidae</taxon>
        <taxon>Diaporthales</taxon>
        <taxon>Gnomoniaceae</taxon>
        <taxon>Gnomoniopsis</taxon>
    </lineage>
</organism>
<keyword evidence="9" id="KW-1185">Reference proteome</keyword>
<dbReference type="OrthoDB" id="3897607at2759"/>
<sequence>MASIASEYLADVLEPEKFAAAIFGVTLTFTILSANTVGLRAWFRLRSKQFGNDDYLMCTALLVNLVHNSIVMHGTFVGIGSPDTKLNSELEAEGKKYLFLWQIFYTLNLVFIKTSILTTLKRVDKDKRFTYVLWGLIVIVSLLSVAGIITLLAKCRPITSNWTGEGTCIDSDVFVALSKTAYVFDVLSDLSMAIISTLLLWSPEMKMRSKVTTGVVLGLGLVASVASIVRTVYTNAYSSENNYLYNTGKIVLWTVVECGLGIIAGSLPMLKFSQGKLTRNEILGKDIELQQSHYDFTRAMAEHESGRSRR</sequence>
<keyword evidence="2 6" id="KW-0812">Transmembrane</keyword>
<keyword evidence="3 6" id="KW-1133">Transmembrane helix</keyword>
<dbReference type="EMBL" id="JAPEVB010000003">
    <property type="protein sequence ID" value="KAJ4390718.1"/>
    <property type="molecule type" value="Genomic_DNA"/>
</dbReference>
<accession>A0A9W8YS67</accession>
<evidence type="ECO:0000313" key="8">
    <source>
        <dbReference type="EMBL" id="KAJ4390718.1"/>
    </source>
</evidence>
<feature type="domain" description="Rhodopsin" evidence="7">
    <location>
        <begin position="39"/>
        <end position="271"/>
    </location>
</feature>
<evidence type="ECO:0000256" key="5">
    <source>
        <dbReference type="ARBA" id="ARBA00038359"/>
    </source>
</evidence>
<protein>
    <recommendedName>
        <fullName evidence="7">Rhodopsin domain-containing protein</fullName>
    </recommendedName>
</protein>
<gene>
    <name evidence="8" type="ORF">N0V93_004316</name>
</gene>
<dbReference type="Pfam" id="PF20684">
    <property type="entry name" value="Fung_rhodopsin"/>
    <property type="match status" value="1"/>
</dbReference>
<feature type="transmembrane region" description="Helical" evidence="6">
    <location>
        <begin position="181"/>
        <end position="201"/>
    </location>
</feature>
<dbReference type="InterPro" id="IPR052337">
    <property type="entry name" value="SAT4-like"/>
</dbReference>
<proteinExistence type="inferred from homology"/>
<feature type="transmembrane region" description="Helical" evidence="6">
    <location>
        <begin position="213"/>
        <end position="230"/>
    </location>
</feature>
<feature type="transmembrane region" description="Helical" evidence="6">
    <location>
        <begin position="250"/>
        <end position="270"/>
    </location>
</feature>
<reference evidence="8" key="1">
    <citation type="submission" date="2022-10" db="EMBL/GenBank/DDBJ databases">
        <title>Tapping the CABI collections for fungal endophytes: first genome assemblies for Collariella, Neodidymelliopsis, Ascochyta clinopodiicola, Didymella pomorum, Didymosphaeria variabile, Neocosmospora piperis and Neocucurbitaria cava.</title>
        <authorList>
            <person name="Hill R."/>
        </authorList>
    </citation>
    <scope>NUCLEOTIDE SEQUENCE</scope>
    <source>
        <strain evidence="8">IMI 355082</strain>
    </source>
</reference>
<dbReference type="PANTHER" id="PTHR33048">
    <property type="entry name" value="PTH11-LIKE INTEGRAL MEMBRANE PROTEIN (AFU_ORTHOLOGUE AFUA_5G11245)"/>
    <property type="match status" value="1"/>
</dbReference>
<name>A0A9W8YS67_9PEZI</name>
<dbReference type="AlphaFoldDB" id="A0A9W8YS67"/>
<dbReference type="Proteomes" id="UP001140453">
    <property type="component" value="Unassembled WGS sequence"/>
</dbReference>
<dbReference type="InterPro" id="IPR049326">
    <property type="entry name" value="Rhodopsin_dom_fungi"/>
</dbReference>
<evidence type="ECO:0000256" key="2">
    <source>
        <dbReference type="ARBA" id="ARBA00022692"/>
    </source>
</evidence>
<evidence type="ECO:0000256" key="4">
    <source>
        <dbReference type="ARBA" id="ARBA00023136"/>
    </source>
</evidence>
<evidence type="ECO:0000259" key="7">
    <source>
        <dbReference type="Pfam" id="PF20684"/>
    </source>
</evidence>
<feature type="transmembrane region" description="Helical" evidence="6">
    <location>
        <begin position="99"/>
        <end position="120"/>
    </location>
</feature>
<evidence type="ECO:0000313" key="9">
    <source>
        <dbReference type="Proteomes" id="UP001140453"/>
    </source>
</evidence>
<feature type="transmembrane region" description="Helical" evidence="6">
    <location>
        <begin position="18"/>
        <end position="43"/>
    </location>
</feature>
<dbReference type="PANTHER" id="PTHR33048:SF15">
    <property type="entry name" value="INTEGRAL MEMBRANE PROTEIN"/>
    <property type="match status" value="1"/>
</dbReference>
<evidence type="ECO:0000256" key="1">
    <source>
        <dbReference type="ARBA" id="ARBA00004141"/>
    </source>
</evidence>
<comment type="subcellular location">
    <subcellularLocation>
        <location evidence="1">Membrane</location>
        <topology evidence="1">Multi-pass membrane protein</topology>
    </subcellularLocation>
</comment>
<feature type="transmembrane region" description="Helical" evidence="6">
    <location>
        <begin position="132"/>
        <end position="153"/>
    </location>
</feature>
<feature type="transmembrane region" description="Helical" evidence="6">
    <location>
        <begin position="55"/>
        <end position="79"/>
    </location>
</feature>